<protein>
    <submittedName>
        <fullName evidence="1">Uncharacterized protein</fullName>
    </submittedName>
</protein>
<proteinExistence type="predicted"/>
<keyword evidence="2" id="KW-1185">Reference proteome</keyword>
<dbReference type="EMBL" id="JASCZI010002997">
    <property type="protein sequence ID" value="MED6116585.1"/>
    <property type="molecule type" value="Genomic_DNA"/>
</dbReference>
<comment type="caution">
    <text evidence="1">The sequence shown here is derived from an EMBL/GenBank/DDBJ whole genome shotgun (WGS) entry which is preliminary data.</text>
</comment>
<name>A0ABU6QXT2_9FABA</name>
<organism evidence="1 2">
    <name type="scientific">Stylosanthes scabra</name>
    <dbReference type="NCBI Taxonomy" id="79078"/>
    <lineage>
        <taxon>Eukaryota</taxon>
        <taxon>Viridiplantae</taxon>
        <taxon>Streptophyta</taxon>
        <taxon>Embryophyta</taxon>
        <taxon>Tracheophyta</taxon>
        <taxon>Spermatophyta</taxon>
        <taxon>Magnoliopsida</taxon>
        <taxon>eudicotyledons</taxon>
        <taxon>Gunneridae</taxon>
        <taxon>Pentapetalae</taxon>
        <taxon>rosids</taxon>
        <taxon>fabids</taxon>
        <taxon>Fabales</taxon>
        <taxon>Fabaceae</taxon>
        <taxon>Papilionoideae</taxon>
        <taxon>50 kb inversion clade</taxon>
        <taxon>dalbergioids sensu lato</taxon>
        <taxon>Dalbergieae</taxon>
        <taxon>Pterocarpus clade</taxon>
        <taxon>Stylosanthes</taxon>
    </lineage>
</organism>
<accession>A0ABU6QXT2</accession>
<reference evidence="1 2" key="1">
    <citation type="journal article" date="2023" name="Plants (Basel)">
        <title>Bridging the Gap: Combining Genomics and Transcriptomics Approaches to Understand Stylosanthes scabra, an Orphan Legume from the Brazilian Caatinga.</title>
        <authorList>
            <person name="Ferreira-Neto J.R.C."/>
            <person name="da Silva M.D."/>
            <person name="Binneck E."/>
            <person name="de Melo N.F."/>
            <person name="da Silva R.H."/>
            <person name="de Melo A.L.T.M."/>
            <person name="Pandolfi V."/>
            <person name="Bustamante F.O."/>
            <person name="Brasileiro-Vidal A.C."/>
            <person name="Benko-Iseppon A.M."/>
        </authorList>
    </citation>
    <scope>NUCLEOTIDE SEQUENCE [LARGE SCALE GENOMIC DNA]</scope>
    <source>
        <tissue evidence="1">Leaves</tissue>
    </source>
</reference>
<evidence type="ECO:0000313" key="1">
    <source>
        <dbReference type="EMBL" id="MED6116585.1"/>
    </source>
</evidence>
<sequence length="211" mass="22026">METGALEDIDGIMTFEQYLVVPVGITVAVVRSRVTAVLAAEIVTMVQVVLDDVVMVGHSLLGTGHGLTQVVVLDLIVLGHGGHIYVGVAEWTLSTGTQPYLTRRIGLPTLSAVERVGSGAGWLAAAAWASPSAKPVAGSHSTASLATVPPPRLLRTSVVACHRLLPLKPSKTTAVGAHLSSPVRRRRCVAAVEAIASHRLLVEVVAAVLYL</sequence>
<dbReference type="Proteomes" id="UP001341840">
    <property type="component" value="Unassembled WGS sequence"/>
</dbReference>
<evidence type="ECO:0000313" key="2">
    <source>
        <dbReference type="Proteomes" id="UP001341840"/>
    </source>
</evidence>
<gene>
    <name evidence="1" type="ORF">PIB30_101602</name>
</gene>